<dbReference type="GO" id="GO:0006412">
    <property type="term" value="P:translation"/>
    <property type="evidence" value="ECO:0007669"/>
    <property type="project" value="InterPro"/>
</dbReference>
<keyword evidence="4" id="KW-1185">Reference proteome</keyword>
<evidence type="ECO:0000259" key="2">
    <source>
        <dbReference type="Pfam" id="PF00542"/>
    </source>
</evidence>
<name>A0A1M6QJ10_9CLOT</name>
<dbReference type="GO" id="GO:0003735">
    <property type="term" value="F:structural constituent of ribosome"/>
    <property type="evidence" value="ECO:0007669"/>
    <property type="project" value="InterPro"/>
</dbReference>
<keyword evidence="3" id="KW-0689">Ribosomal protein</keyword>
<evidence type="ECO:0000313" key="3">
    <source>
        <dbReference type="EMBL" id="SHK20231.1"/>
    </source>
</evidence>
<gene>
    <name evidence="3" type="ORF">SAMN02745248_02019</name>
</gene>
<dbReference type="SUPFAM" id="SSF54736">
    <property type="entry name" value="ClpS-like"/>
    <property type="match status" value="1"/>
</dbReference>
<keyword evidence="1" id="KW-1133">Transmembrane helix</keyword>
<dbReference type="Proteomes" id="UP000183952">
    <property type="component" value="Unassembled WGS sequence"/>
</dbReference>
<organism evidence="3 4">
    <name type="scientific">Hathewaya proteolytica DSM 3090</name>
    <dbReference type="NCBI Taxonomy" id="1121331"/>
    <lineage>
        <taxon>Bacteria</taxon>
        <taxon>Bacillati</taxon>
        <taxon>Bacillota</taxon>
        <taxon>Clostridia</taxon>
        <taxon>Eubacteriales</taxon>
        <taxon>Clostridiaceae</taxon>
        <taxon>Hathewaya</taxon>
    </lineage>
</organism>
<dbReference type="EMBL" id="FRAD01000017">
    <property type="protein sequence ID" value="SHK20231.1"/>
    <property type="molecule type" value="Genomic_DNA"/>
</dbReference>
<evidence type="ECO:0000256" key="1">
    <source>
        <dbReference type="SAM" id="Phobius"/>
    </source>
</evidence>
<dbReference type="AlphaFoldDB" id="A0A1M6QJ10"/>
<dbReference type="STRING" id="1121331.SAMN02745248_02019"/>
<sequence length="87" mass="9931">MEWSVSLGAIITMIMVVIIAIERINSQLEHINNKLNKITKHLGLDECEIDEDLKKLIAEGKKIKAIKRYREHTGVGLKEAKDYIDSL</sequence>
<keyword evidence="3" id="KW-0687">Ribonucleoprotein</keyword>
<keyword evidence="1" id="KW-0472">Membrane</keyword>
<dbReference type="Gene3D" id="3.30.1390.10">
    <property type="match status" value="1"/>
</dbReference>
<dbReference type="InterPro" id="IPR014719">
    <property type="entry name" value="Ribosomal_bL12_C/ClpS-like"/>
</dbReference>
<dbReference type="Pfam" id="PF00542">
    <property type="entry name" value="Ribosomal_L12"/>
    <property type="match status" value="1"/>
</dbReference>
<accession>A0A1M6QJ10</accession>
<dbReference type="RefSeq" id="WP_072903965.1">
    <property type="nucleotide sequence ID" value="NZ_FRAD01000017.1"/>
</dbReference>
<dbReference type="OrthoDB" id="2157431at2"/>
<protein>
    <submittedName>
        <fullName evidence="3">Ribosomal protein L7/L12 C-terminal domain-containing protein</fullName>
    </submittedName>
</protein>
<feature type="domain" description="Large ribosomal subunit protein bL12 C-terminal" evidence="2">
    <location>
        <begin position="58"/>
        <end position="86"/>
    </location>
</feature>
<evidence type="ECO:0000313" key="4">
    <source>
        <dbReference type="Proteomes" id="UP000183952"/>
    </source>
</evidence>
<proteinExistence type="predicted"/>
<keyword evidence="1" id="KW-0812">Transmembrane</keyword>
<dbReference type="InterPro" id="IPR013823">
    <property type="entry name" value="Ribosomal_bL12_C"/>
</dbReference>
<reference evidence="3 4" key="1">
    <citation type="submission" date="2016-11" db="EMBL/GenBank/DDBJ databases">
        <authorList>
            <person name="Jaros S."/>
            <person name="Januszkiewicz K."/>
            <person name="Wedrychowicz H."/>
        </authorList>
    </citation>
    <scope>NUCLEOTIDE SEQUENCE [LARGE SCALE GENOMIC DNA]</scope>
    <source>
        <strain evidence="3 4">DSM 3090</strain>
    </source>
</reference>
<dbReference type="GO" id="GO:0005840">
    <property type="term" value="C:ribosome"/>
    <property type="evidence" value="ECO:0007669"/>
    <property type="project" value="UniProtKB-KW"/>
</dbReference>
<feature type="transmembrane region" description="Helical" evidence="1">
    <location>
        <begin position="6"/>
        <end position="24"/>
    </location>
</feature>